<feature type="transmembrane region" description="Helical" evidence="1">
    <location>
        <begin position="61"/>
        <end position="85"/>
    </location>
</feature>
<accession>A0A0N9N2R5</accession>
<protein>
    <submittedName>
        <fullName evidence="2">Uncharacterized protein</fullName>
    </submittedName>
</protein>
<sequence length="228" mass="24420">MSAETEPDTRDAGGDFRLELGATAGIAVAFLVLRMLAVAHWDWNVVAAISDTFDFSDAFPIAFGTVVGQPLLTGILVAVLLPLVLMRIVWPAPQHRGTLQVTTILSLIVLIVITVTLSTTFGNVWTLVGAAGFCVIVVSLRMVLHRGVLHDAILAVTRKTALIAAAGLLALAAFNDAPWMSAEQITTDNGVIDGYILEAEPGFLHVLTEERDVIIVPDSEVQDRRLAD</sequence>
<reference evidence="2 3" key="2">
    <citation type="journal article" date="2017" name="Int. J. Syst. Evol. Microbiol.">
        <title>Gordonia phthalatica sp. nov., a di-n-butyl phthalate-degrading bacterium isolated from activated sludge.</title>
        <authorList>
            <person name="Jin D."/>
            <person name="Kong X."/>
            <person name="Jia M."/>
            <person name="Yu X."/>
            <person name="Wang X."/>
            <person name="Zhuang X."/>
            <person name="Deng Y."/>
            <person name="Bai Z."/>
        </authorList>
    </citation>
    <scope>NUCLEOTIDE SEQUENCE [LARGE SCALE GENOMIC DNA]</scope>
    <source>
        <strain evidence="2 3">QH-11</strain>
    </source>
</reference>
<feature type="transmembrane region" description="Helical" evidence="1">
    <location>
        <begin position="156"/>
        <end position="174"/>
    </location>
</feature>
<dbReference type="AlphaFoldDB" id="A0A0N9N2R5"/>
<proteinExistence type="predicted"/>
<keyword evidence="3" id="KW-1185">Reference proteome</keyword>
<evidence type="ECO:0000313" key="2">
    <source>
        <dbReference type="EMBL" id="ALG84554.1"/>
    </source>
</evidence>
<gene>
    <name evidence="2" type="ORF">ACH46_08670</name>
</gene>
<dbReference type="PATRIC" id="fig|1136941.3.peg.1764"/>
<name>A0A0N9N2R5_9ACTN</name>
<keyword evidence="1" id="KW-1133">Transmembrane helix</keyword>
<feature type="transmembrane region" description="Helical" evidence="1">
    <location>
        <begin position="97"/>
        <end position="118"/>
    </location>
</feature>
<organism evidence="2 3">
    <name type="scientific">Gordonia phthalatica</name>
    <dbReference type="NCBI Taxonomy" id="1136941"/>
    <lineage>
        <taxon>Bacteria</taxon>
        <taxon>Bacillati</taxon>
        <taxon>Actinomycetota</taxon>
        <taxon>Actinomycetes</taxon>
        <taxon>Mycobacteriales</taxon>
        <taxon>Gordoniaceae</taxon>
        <taxon>Gordonia</taxon>
    </lineage>
</organism>
<dbReference type="OrthoDB" id="4229874at2"/>
<dbReference type="RefSeq" id="WP_062392544.1">
    <property type="nucleotide sequence ID" value="NZ_CP011853.1"/>
</dbReference>
<dbReference type="STRING" id="1136941.ACH46_08670"/>
<feature type="transmembrane region" description="Helical" evidence="1">
    <location>
        <begin position="124"/>
        <end position="144"/>
    </location>
</feature>
<evidence type="ECO:0000256" key="1">
    <source>
        <dbReference type="SAM" id="Phobius"/>
    </source>
</evidence>
<dbReference type="Proteomes" id="UP000063789">
    <property type="component" value="Chromosome"/>
</dbReference>
<evidence type="ECO:0000313" key="3">
    <source>
        <dbReference type="Proteomes" id="UP000063789"/>
    </source>
</evidence>
<dbReference type="KEGG" id="goq:ACH46_08670"/>
<keyword evidence="1" id="KW-0472">Membrane</keyword>
<reference evidence="3" key="1">
    <citation type="submission" date="2015-06" db="EMBL/GenBank/DDBJ databases">
        <title>Complete genome sequence and metabolic analysis of phthalate degradation pathway in Gordonia sp. QH-11.</title>
        <authorList>
            <person name="Jin D."/>
            <person name="Kong X."/>
            <person name="Bai Z."/>
        </authorList>
    </citation>
    <scope>NUCLEOTIDE SEQUENCE [LARGE SCALE GENOMIC DNA]</scope>
    <source>
        <strain evidence="3">QH-11</strain>
    </source>
</reference>
<keyword evidence="1" id="KW-0812">Transmembrane</keyword>
<feature type="transmembrane region" description="Helical" evidence="1">
    <location>
        <begin position="20"/>
        <end position="41"/>
    </location>
</feature>
<dbReference type="EMBL" id="CP011853">
    <property type="protein sequence ID" value="ALG84554.1"/>
    <property type="molecule type" value="Genomic_DNA"/>
</dbReference>